<keyword evidence="1" id="KW-1133">Transmembrane helix</keyword>
<protein>
    <submittedName>
        <fullName evidence="2">Putative polysaccharide export protein (CAP59)</fullName>
    </submittedName>
</protein>
<name>A0A1S9S053_PENBI</name>
<gene>
    <name evidence="2" type="ORF">PEBR_01242</name>
</gene>
<dbReference type="AlphaFoldDB" id="A0A1S9S053"/>
<evidence type="ECO:0000313" key="3">
    <source>
        <dbReference type="Proteomes" id="UP000190744"/>
    </source>
</evidence>
<dbReference type="InterPro" id="IPR021047">
    <property type="entry name" value="Mannosyltransferase_CMT1"/>
</dbReference>
<sequence length="463" mass="52581">MKNPLTSYPRTIRRTLVRNRIVRSLLILFIAWNLVELHLILRRISETDIIYREQPRHHERIYIAMVNWNNEYILRSHLSKAIAELSWKLGPENVYISIYESGSYDNTKGALVELDAELDRLNVPRNITLSPVTHEDEIAAPPDGAGWVVTPRGKKELRRIPYLSRVRNHSLEPLHELAKQGIHFDKILFINDVVFTSNDVFELLDTNDGDYAAACSLDFSKPPYYYDTFALRDSHGHEAVMPSWPFFREASSRYAMKNLLPVPVKSCWNGIVAMPAAPFLASPPLRFRGIPDSLATSHLEGSECCLIHADNPLSKQHGVFLNPLVRVGYSTAAYVAVNPTLNWLTPRAILQGLWLNRIHRWTTFPRFRERTIHNQIAHWAGLSSDNTEPGEFCVINEMQVLDPRGDGKNYRLGNDRIPEHRVSELVNSPPRVTSSWSGYEQLVAETGEGIGTTEAGSTTIFPG</sequence>
<dbReference type="Pfam" id="PF11735">
    <property type="entry name" value="CAP59_mtransfer"/>
    <property type="match status" value="1"/>
</dbReference>
<reference evidence="3" key="1">
    <citation type="submission" date="2015-09" db="EMBL/GenBank/DDBJ databases">
        <authorList>
            <person name="Fill T.P."/>
            <person name="Baretta J.F."/>
            <person name="de Almeida L.G."/>
            <person name="Rocha M."/>
            <person name="de Souza D.H."/>
            <person name="Malavazi I."/>
            <person name="Cerdeira L.T."/>
            <person name="Hong H."/>
            <person name="Samborskyy M."/>
            <person name="de Vasconcelos A.T."/>
            <person name="Leadlay P."/>
            <person name="Rodrigues-Filho E."/>
        </authorList>
    </citation>
    <scope>NUCLEOTIDE SEQUENCE [LARGE SCALE GENOMIC DNA]</scope>
    <source>
        <strain evidence="3">LaBioMMi 136</strain>
    </source>
</reference>
<dbReference type="PANTHER" id="PTHR34144:SF7">
    <property type="entry name" value="EXPORT PROTEIN (CAP59), PUTATIVE (AFU_ORTHOLOGUE AFUA_7G05020)-RELATED"/>
    <property type="match status" value="1"/>
</dbReference>
<dbReference type="Proteomes" id="UP000190744">
    <property type="component" value="Unassembled WGS sequence"/>
</dbReference>
<feature type="transmembrane region" description="Helical" evidence="1">
    <location>
        <begin position="21"/>
        <end position="41"/>
    </location>
</feature>
<keyword evidence="1" id="KW-0472">Membrane</keyword>
<organism evidence="2 3">
    <name type="scientific">Penicillium brasilianum</name>
    <dbReference type="NCBI Taxonomy" id="104259"/>
    <lineage>
        <taxon>Eukaryota</taxon>
        <taxon>Fungi</taxon>
        <taxon>Dikarya</taxon>
        <taxon>Ascomycota</taxon>
        <taxon>Pezizomycotina</taxon>
        <taxon>Eurotiomycetes</taxon>
        <taxon>Eurotiomycetidae</taxon>
        <taxon>Eurotiales</taxon>
        <taxon>Aspergillaceae</taxon>
        <taxon>Penicillium</taxon>
    </lineage>
</organism>
<keyword evidence="1" id="KW-0812">Transmembrane</keyword>
<dbReference type="EMBL" id="LJBN01000013">
    <property type="protein sequence ID" value="OOQ91169.1"/>
    <property type="molecule type" value="Genomic_DNA"/>
</dbReference>
<evidence type="ECO:0000313" key="2">
    <source>
        <dbReference type="EMBL" id="OOQ91169.1"/>
    </source>
</evidence>
<comment type="caution">
    <text evidence="2">The sequence shown here is derived from an EMBL/GenBank/DDBJ whole genome shotgun (WGS) entry which is preliminary data.</text>
</comment>
<accession>A0A1S9S053</accession>
<dbReference type="PANTHER" id="PTHR34144">
    <property type="entry name" value="CHROMOSOME 8, WHOLE GENOME SHOTGUN SEQUENCE"/>
    <property type="match status" value="1"/>
</dbReference>
<proteinExistence type="predicted"/>
<evidence type="ECO:0000256" key="1">
    <source>
        <dbReference type="SAM" id="Phobius"/>
    </source>
</evidence>